<organism evidence="1 2">
    <name type="scientific">Synechococcus phage S-ShM2</name>
    <dbReference type="NCBI Taxonomy" id="445683"/>
    <lineage>
        <taxon>Viruses</taxon>
        <taxon>Duplodnaviria</taxon>
        <taxon>Heunggongvirae</taxon>
        <taxon>Uroviricota</taxon>
        <taxon>Caudoviricetes</taxon>
        <taxon>Pantevenvirales</taxon>
        <taxon>Kyanoviridae</taxon>
        <taxon>Ahtivirus</taxon>
        <taxon>Ahtivirus sagseatwo</taxon>
    </lineage>
</organism>
<keyword evidence="2" id="KW-1185">Reference proteome</keyword>
<dbReference type="OrthoDB" id="26711at10239"/>
<protein>
    <submittedName>
        <fullName evidence="1">Uncharacterized protein</fullName>
    </submittedName>
</protein>
<accession>E3SJL8</accession>
<gene>
    <name evidence="1" type="ORF">SShM2_197</name>
</gene>
<dbReference type="RefSeq" id="YP_004322863.1">
    <property type="nucleotide sequence ID" value="NC_015281.1"/>
</dbReference>
<dbReference type="GeneID" id="10327352"/>
<evidence type="ECO:0000313" key="2">
    <source>
        <dbReference type="Proteomes" id="UP000006525"/>
    </source>
</evidence>
<reference evidence="1 2" key="1">
    <citation type="journal article" date="2010" name="Environ. Microbiol.">
        <title>Genomic analysis of oceanic cyanobacterial myoviruses compared with T4-like myoviruses from diverse hosts and environments.</title>
        <authorList>
            <person name="Sullivan M.B."/>
            <person name="Huang K.H."/>
            <person name="Ignacio-Espinoza J.C."/>
            <person name="Berlin A.M."/>
            <person name="Kelly L."/>
            <person name="Weigele P.R."/>
            <person name="DeFrancesco A.S."/>
            <person name="Kern S.E."/>
            <person name="Thompson L.R."/>
            <person name="Young S."/>
            <person name="Yandava C."/>
            <person name="Fu R."/>
            <person name="Krastins B."/>
            <person name="Chase M."/>
            <person name="Sarracino D."/>
            <person name="Osburne M.S."/>
            <person name="Henn M.R."/>
            <person name="Chisholm S.W."/>
        </authorList>
    </citation>
    <scope>NUCLEOTIDE SEQUENCE [LARGE SCALE GENOMIC DNA]</scope>
    <source>
        <strain evidence="1">8102-4</strain>
    </source>
</reference>
<dbReference type="EMBL" id="GU071096">
    <property type="protein sequence ID" value="ADO97808.1"/>
    <property type="molecule type" value="Genomic_DNA"/>
</dbReference>
<name>E3SJL8_9CAUD</name>
<dbReference type="KEGG" id="vg:10327352"/>
<evidence type="ECO:0000313" key="1">
    <source>
        <dbReference type="EMBL" id="ADO97808.1"/>
    </source>
</evidence>
<dbReference type="Proteomes" id="UP000006525">
    <property type="component" value="Segment"/>
</dbReference>
<proteinExistence type="predicted"/>
<sequence>MNRAHLKVLIRDLEIILSELKSEVYSEPESYIDTDKYYSDSDDNGD</sequence>